<keyword evidence="3" id="KW-1185">Reference proteome</keyword>
<evidence type="ECO:0000256" key="1">
    <source>
        <dbReference type="SAM" id="Phobius"/>
    </source>
</evidence>
<organism evidence="2 3">
    <name type="scientific">Cytobacillus kochii</name>
    <dbReference type="NCBI Taxonomy" id="859143"/>
    <lineage>
        <taxon>Bacteria</taxon>
        <taxon>Bacillati</taxon>
        <taxon>Bacillota</taxon>
        <taxon>Bacilli</taxon>
        <taxon>Bacillales</taxon>
        <taxon>Bacillaceae</taxon>
        <taxon>Cytobacillus</taxon>
    </lineage>
</organism>
<keyword evidence="1" id="KW-0812">Transmembrane</keyword>
<name>A0A248TJR0_9BACI</name>
<protein>
    <submittedName>
        <fullName evidence="2">Uncharacterized protein</fullName>
    </submittedName>
</protein>
<dbReference type="AlphaFoldDB" id="A0A248TJR0"/>
<feature type="transmembrane region" description="Helical" evidence="1">
    <location>
        <begin position="149"/>
        <end position="167"/>
    </location>
</feature>
<gene>
    <name evidence="2" type="ORF">CKF48_14280</name>
</gene>
<sequence length="189" mass="20908">MLALFSLFLVVGYSFFFFISAVRKKKEIATKYSKCIPMVVGMTSSLTIGLIISVWLPEMAKATVLSILISAVIAIFIGLPFKTNGLVEAQASSLMGSMMGAMLGIMLVPSEVTFMIISMDLIYLISIFAMMLLMHKKHSLKEALKNRPVPFYLTFLLSIAIICASGIHQEAKNSIHPIEENTPQVEHHH</sequence>
<dbReference type="EMBL" id="CP022983">
    <property type="protein sequence ID" value="ASV68391.1"/>
    <property type="molecule type" value="Genomic_DNA"/>
</dbReference>
<feature type="transmembrane region" description="Helical" evidence="1">
    <location>
        <begin position="6"/>
        <end position="23"/>
    </location>
</feature>
<feature type="transmembrane region" description="Helical" evidence="1">
    <location>
        <begin position="62"/>
        <end position="79"/>
    </location>
</feature>
<evidence type="ECO:0000313" key="3">
    <source>
        <dbReference type="Proteomes" id="UP000215137"/>
    </source>
</evidence>
<feature type="transmembrane region" description="Helical" evidence="1">
    <location>
        <begin position="114"/>
        <end position="133"/>
    </location>
</feature>
<evidence type="ECO:0000313" key="2">
    <source>
        <dbReference type="EMBL" id="ASV68391.1"/>
    </source>
</evidence>
<keyword evidence="1" id="KW-1133">Transmembrane helix</keyword>
<dbReference type="KEGG" id="bko:CKF48_14280"/>
<feature type="transmembrane region" description="Helical" evidence="1">
    <location>
        <begin position="91"/>
        <end position="108"/>
    </location>
</feature>
<dbReference type="OrthoDB" id="2924727at2"/>
<reference evidence="2 3" key="1">
    <citation type="submission" date="2017-08" db="EMBL/GenBank/DDBJ databases">
        <title>Complete Genome Sequence of Bacillus kochii Oregon-R-modENCODE STRAIN BDGP4, isolated from Drosophila melanogaster gut.</title>
        <authorList>
            <person name="Wan K.H."/>
            <person name="Yu C."/>
            <person name="Park S."/>
            <person name="Hammonds A.S."/>
            <person name="Booth B.W."/>
            <person name="Celniker S.E."/>
        </authorList>
    </citation>
    <scope>NUCLEOTIDE SEQUENCE [LARGE SCALE GENOMIC DNA]</scope>
    <source>
        <strain evidence="2 3">BDGP4</strain>
    </source>
</reference>
<feature type="transmembrane region" description="Helical" evidence="1">
    <location>
        <begin position="35"/>
        <end position="56"/>
    </location>
</feature>
<proteinExistence type="predicted"/>
<dbReference type="Proteomes" id="UP000215137">
    <property type="component" value="Chromosome"/>
</dbReference>
<keyword evidence="1" id="KW-0472">Membrane</keyword>
<accession>A0A248TJR0</accession>